<sequence>MAYAALVSLAQTLDQIMNHQQYCYIPVSEESHLESLQEKLSFLQVFLEDYAQIGEETVGGLEGGIRDVAYRAEDIIESHFSDQISLEDDCCGVKKGLKQLISAIQKATSSLKSRERYTALGLQNFEKEDGDLHKVMERIDLIVEQVMSIQQTHKVEDLQYSYTSPAASSRQAPNDGNKMVGFDEDLLELKARLCGESSKLQIISIVGMGGIGKTTLARNIYNDSLVAYHFHTRAWITASQDYRLREVLLALLHTLTVETEDLSKKKDEELAEYVLKSLKGRTYLIVIDDMWSTEAWHDLGRFFPDDYNGSRVVITTRLTDVAVYASSCPLHQMRFLNEEWSWNLLQEKVFGQESCPPELERIGRLIAKGCGGLPLAIAVAAGILAKVDRTPYLWEKIARNISLAVTKNDKQFSKILSLSYDHLPCHLKACFLYMGGVPEDYSIPVSKLTKLWVAEGFLKLNGPKSLEELAEEYLEDLVKRNLVLIIKRRSNGKIRFCGLHDLLRDLCIQKAQEEEFLHLSNTYLWAIERRRRVSSLSRDPFCIYEVKDASTSTIRSILHFRRGYFKSLSSIRSYRLLRVVDVLGAQLDSFPLEITLLFHLRFLAFSYWNFYQKLMVPPSISKLQNLQTLIIHSFASKAFVLPFQMWKMPQLRHLIFSKQGILPIPFAARIGLRVAALQNLQTLSNVINFRFTSTAIEMIPNLKKLKVSYVGLSRRNWQKYCLKNLVQLCQLETLNFTFKPTSKWRRGPFPVISAFPPNLKKLTLSGCSIPWRHVVIIRSLPNLEVLKLRKFSFIGREWECSEGEFPRLKFLVMEGLHLECWRVESSHFPCLERLIIKSCWQLEGIPCEIGDVQTLELIEVGGIRKRVIRSAVLIQEEQRSLGNDLLQVRICSLLENINWFTL</sequence>
<evidence type="ECO:0000259" key="12">
    <source>
        <dbReference type="Pfam" id="PF23559"/>
    </source>
</evidence>
<feature type="domain" description="NB-ARC" evidence="11">
    <location>
        <begin position="188"/>
        <end position="354"/>
    </location>
</feature>
<dbReference type="GO" id="GO:0005737">
    <property type="term" value="C:cytoplasm"/>
    <property type="evidence" value="ECO:0007669"/>
    <property type="project" value="UniProtKB-SubCell"/>
</dbReference>
<dbReference type="Pfam" id="PF23598">
    <property type="entry name" value="LRR_14"/>
    <property type="match status" value="1"/>
</dbReference>
<dbReference type="CDD" id="cd14798">
    <property type="entry name" value="RX-CC_like"/>
    <property type="match status" value="1"/>
</dbReference>
<keyword evidence="4" id="KW-0963">Cytoplasm</keyword>
<dbReference type="PANTHER" id="PTHR23155">
    <property type="entry name" value="DISEASE RESISTANCE PROTEIN RP"/>
    <property type="match status" value="1"/>
</dbReference>
<name>A0AAW2SYQ6_9LAMI</name>
<dbReference type="Gene3D" id="3.40.50.300">
    <property type="entry name" value="P-loop containing nucleotide triphosphate hydrolases"/>
    <property type="match status" value="1"/>
</dbReference>
<dbReference type="FunFam" id="3.40.50.300:FF:001091">
    <property type="entry name" value="Probable disease resistance protein At1g61300"/>
    <property type="match status" value="1"/>
</dbReference>
<evidence type="ECO:0000256" key="6">
    <source>
        <dbReference type="ARBA" id="ARBA00022667"/>
    </source>
</evidence>
<dbReference type="InterPro" id="IPR042197">
    <property type="entry name" value="Apaf_helical"/>
</dbReference>
<comment type="function">
    <text evidence="1">Confers resistance to late blight (Phytophthora infestans) races carrying the avirulence gene Avr1. Resistance proteins guard the plant against pathogens that contain an appropriate avirulence protein via an indirect interaction with this avirulence protein. That triggers a defense system including the hypersensitive response, which restricts the pathogen growth.</text>
</comment>
<reference evidence="14" key="1">
    <citation type="submission" date="2020-06" db="EMBL/GenBank/DDBJ databases">
        <authorList>
            <person name="Li T."/>
            <person name="Hu X."/>
            <person name="Zhang T."/>
            <person name="Song X."/>
            <person name="Zhang H."/>
            <person name="Dai N."/>
            <person name="Sheng W."/>
            <person name="Hou X."/>
            <person name="Wei L."/>
        </authorList>
    </citation>
    <scope>NUCLEOTIDE SEQUENCE</scope>
    <source>
        <strain evidence="14">KEN8</strain>
        <tissue evidence="14">Leaf</tissue>
    </source>
</reference>
<evidence type="ECO:0000256" key="10">
    <source>
        <dbReference type="ARBA" id="ARBA00022840"/>
    </source>
</evidence>
<evidence type="ECO:0000256" key="5">
    <source>
        <dbReference type="ARBA" id="ARBA00022614"/>
    </source>
</evidence>
<evidence type="ECO:0000256" key="7">
    <source>
        <dbReference type="ARBA" id="ARBA00022737"/>
    </source>
</evidence>
<evidence type="ECO:0000256" key="2">
    <source>
        <dbReference type="ARBA" id="ARBA00004496"/>
    </source>
</evidence>
<feature type="domain" description="Disease resistance protein winged helix" evidence="12">
    <location>
        <begin position="438"/>
        <end position="507"/>
    </location>
</feature>
<evidence type="ECO:0000256" key="8">
    <source>
        <dbReference type="ARBA" id="ARBA00022741"/>
    </source>
</evidence>
<dbReference type="InterPro" id="IPR044974">
    <property type="entry name" value="Disease_R_plants"/>
</dbReference>
<dbReference type="GO" id="GO:0051607">
    <property type="term" value="P:defense response to virus"/>
    <property type="evidence" value="ECO:0007669"/>
    <property type="project" value="UniProtKB-ARBA"/>
</dbReference>
<evidence type="ECO:0000256" key="3">
    <source>
        <dbReference type="ARBA" id="ARBA00008894"/>
    </source>
</evidence>
<comment type="similarity">
    <text evidence="3">Belongs to the disease resistance NB-LRR family.</text>
</comment>
<proteinExistence type="inferred from homology"/>
<dbReference type="SUPFAM" id="SSF52058">
    <property type="entry name" value="L domain-like"/>
    <property type="match status" value="1"/>
</dbReference>
<dbReference type="Gene3D" id="1.10.10.10">
    <property type="entry name" value="Winged helix-like DNA-binding domain superfamily/Winged helix DNA-binding domain"/>
    <property type="match status" value="1"/>
</dbReference>
<keyword evidence="6" id="KW-0381">Hypersensitive response</keyword>
<dbReference type="Pfam" id="PF00931">
    <property type="entry name" value="NB-ARC"/>
    <property type="match status" value="1"/>
</dbReference>
<dbReference type="Gene3D" id="1.20.5.4130">
    <property type="match status" value="1"/>
</dbReference>
<gene>
    <name evidence="14" type="ORF">Scaly_0174800</name>
</gene>
<evidence type="ECO:0000256" key="9">
    <source>
        <dbReference type="ARBA" id="ARBA00022821"/>
    </source>
</evidence>
<feature type="domain" description="Disease resistance R13L4/SHOC-2-like LRR" evidence="13">
    <location>
        <begin position="554"/>
        <end position="839"/>
    </location>
</feature>
<dbReference type="GO" id="GO:0005524">
    <property type="term" value="F:ATP binding"/>
    <property type="evidence" value="ECO:0007669"/>
    <property type="project" value="UniProtKB-KW"/>
</dbReference>
<evidence type="ECO:0000256" key="1">
    <source>
        <dbReference type="ARBA" id="ARBA00002074"/>
    </source>
</evidence>
<dbReference type="FunFam" id="1.10.10.10:FF:000322">
    <property type="entry name" value="Probable disease resistance protein At1g63360"/>
    <property type="match status" value="1"/>
</dbReference>
<dbReference type="InterPro" id="IPR002182">
    <property type="entry name" value="NB-ARC"/>
</dbReference>
<evidence type="ECO:0000259" key="13">
    <source>
        <dbReference type="Pfam" id="PF23598"/>
    </source>
</evidence>
<dbReference type="AlphaFoldDB" id="A0AAW2SYQ6"/>
<dbReference type="EMBL" id="JACGWM010000001">
    <property type="protein sequence ID" value="KAL0397264.1"/>
    <property type="molecule type" value="Genomic_DNA"/>
</dbReference>
<dbReference type="GO" id="GO:0009626">
    <property type="term" value="P:plant-type hypersensitive response"/>
    <property type="evidence" value="ECO:0007669"/>
    <property type="project" value="UniProtKB-KW"/>
</dbReference>
<dbReference type="PRINTS" id="PR00364">
    <property type="entry name" value="DISEASERSIST"/>
</dbReference>
<evidence type="ECO:0000259" key="11">
    <source>
        <dbReference type="Pfam" id="PF00931"/>
    </source>
</evidence>
<dbReference type="InterPro" id="IPR058922">
    <property type="entry name" value="WHD_DRP"/>
</dbReference>
<dbReference type="Pfam" id="PF23559">
    <property type="entry name" value="WHD_DRP"/>
    <property type="match status" value="1"/>
</dbReference>
<accession>A0AAW2SYQ6</accession>
<comment type="caution">
    <text evidence="14">The sequence shown here is derived from an EMBL/GenBank/DDBJ whole genome shotgun (WGS) entry which is preliminary data.</text>
</comment>
<dbReference type="SUPFAM" id="SSF52540">
    <property type="entry name" value="P-loop containing nucleoside triphosphate hydrolases"/>
    <property type="match status" value="1"/>
</dbReference>
<protein>
    <submittedName>
        <fullName evidence="14">Late blight resistance proteinR1A-10</fullName>
    </submittedName>
</protein>
<dbReference type="Gene3D" id="3.80.10.10">
    <property type="entry name" value="Ribonuclease Inhibitor"/>
    <property type="match status" value="1"/>
</dbReference>
<reference evidence="14" key="2">
    <citation type="journal article" date="2024" name="Plant">
        <title>Genomic evolution and insights into agronomic trait innovations of Sesamum species.</title>
        <authorList>
            <person name="Miao H."/>
            <person name="Wang L."/>
            <person name="Qu L."/>
            <person name="Liu H."/>
            <person name="Sun Y."/>
            <person name="Le M."/>
            <person name="Wang Q."/>
            <person name="Wei S."/>
            <person name="Zheng Y."/>
            <person name="Lin W."/>
            <person name="Duan Y."/>
            <person name="Cao H."/>
            <person name="Xiong S."/>
            <person name="Wang X."/>
            <person name="Wei L."/>
            <person name="Li C."/>
            <person name="Ma Q."/>
            <person name="Ju M."/>
            <person name="Zhao R."/>
            <person name="Li G."/>
            <person name="Mu C."/>
            <person name="Tian Q."/>
            <person name="Mei H."/>
            <person name="Zhang T."/>
            <person name="Gao T."/>
            <person name="Zhang H."/>
        </authorList>
    </citation>
    <scope>NUCLEOTIDE SEQUENCE</scope>
    <source>
        <strain evidence="14">KEN8</strain>
    </source>
</reference>
<keyword evidence="5" id="KW-0433">Leucine-rich repeat</keyword>
<evidence type="ECO:0000313" key="14">
    <source>
        <dbReference type="EMBL" id="KAL0397264.1"/>
    </source>
</evidence>
<comment type="subcellular location">
    <subcellularLocation>
        <location evidence="2">Cytoplasm</location>
    </subcellularLocation>
</comment>
<dbReference type="GO" id="GO:0043531">
    <property type="term" value="F:ADP binding"/>
    <property type="evidence" value="ECO:0007669"/>
    <property type="project" value="InterPro"/>
</dbReference>
<dbReference type="InterPro" id="IPR038005">
    <property type="entry name" value="RX-like_CC"/>
</dbReference>
<dbReference type="InterPro" id="IPR055414">
    <property type="entry name" value="LRR_R13L4/SHOC2-like"/>
</dbReference>
<keyword evidence="10" id="KW-0067">ATP-binding</keyword>
<dbReference type="InterPro" id="IPR036388">
    <property type="entry name" value="WH-like_DNA-bd_sf"/>
</dbReference>
<dbReference type="InterPro" id="IPR027417">
    <property type="entry name" value="P-loop_NTPase"/>
</dbReference>
<evidence type="ECO:0000256" key="4">
    <source>
        <dbReference type="ARBA" id="ARBA00022490"/>
    </source>
</evidence>
<keyword evidence="9" id="KW-0611">Plant defense</keyword>
<dbReference type="InterPro" id="IPR032675">
    <property type="entry name" value="LRR_dom_sf"/>
</dbReference>
<keyword evidence="8" id="KW-0547">Nucleotide-binding</keyword>
<dbReference type="Gene3D" id="1.10.8.430">
    <property type="entry name" value="Helical domain of apoptotic protease-activating factors"/>
    <property type="match status" value="1"/>
</dbReference>
<dbReference type="PANTHER" id="PTHR23155:SF1152">
    <property type="entry name" value="AAA+ ATPASE DOMAIN-CONTAINING PROTEIN"/>
    <property type="match status" value="1"/>
</dbReference>
<organism evidence="14">
    <name type="scientific">Sesamum calycinum</name>
    <dbReference type="NCBI Taxonomy" id="2727403"/>
    <lineage>
        <taxon>Eukaryota</taxon>
        <taxon>Viridiplantae</taxon>
        <taxon>Streptophyta</taxon>
        <taxon>Embryophyta</taxon>
        <taxon>Tracheophyta</taxon>
        <taxon>Spermatophyta</taxon>
        <taxon>Magnoliopsida</taxon>
        <taxon>eudicotyledons</taxon>
        <taxon>Gunneridae</taxon>
        <taxon>Pentapetalae</taxon>
        <taxon>asterids</taxon>
        <taxon>lamiids</taxon>
        <taxon>Lamiales</taxon>
        <taxon>Pedaliaceae</taxon>
        <taxon>Sesamum</taxon>
    </lineage>
</organism>
<keyword evidence="7" id="KW-0677">Repeat</keyword>